<dbReference type="GeneID" id="106661025"/>
<feature type="chain" id="PRO_5035172389" evidence="1">
    <location>
        <begin position="19"/>
        <end position="175"/>
    </location>
</feature>
<dbReference type="EnsemblMetazoa" id="XM_014384125.2">
    <property type="protein sequence ID" value="XP_014239611.1"/>
    <property type="gene ID" value="LOC106661025"/>
</dbReference>
<dbReference type="RefSeq" id="XP_014239611.1">
    <property type="nucleotide sequence ID" value="XM_014384125.2"/>
</dbReference>
<evidence type="ECO:0000313" key="2">
    <source>
        <dbReference type="EnsemblMetazoa" id="XP_014239611.1"/>
    </source>
</evidence>
<feature type="signal peptide" evidence="1">
    <location>
        <begin position="1"/>
        <end position="18"/>
    </location>
</feature>
<organism evidence="2 3">
    <name type="scientific">Cimex lectularius</name>
    <name type="common">Bed bug</name>
    <name type="synonym">Acanthia lectularia</name>
    <dbReference type="NCBI Taxonomy" id="79782"/>
    <lineage>
        <taxon>Eukaryota</taxon>
        <taxon>Metazoa</taxon>
        <taxon>Ecdysozoa</taxon>
        <taxon>Arthropoda</taxon>
        <taxon>Hexapoda</taxon>
        <taxon>Insecta</taxon>
        <taxon>Pterygota</taxon>
        <taxon>Neoptera</taxon>
        <taxon>Paraneoptera</taxon>
        <taxon>Hemiptera</taxon>
        <taxon>Heteroptera</taxon>
        <taxon>Panheteroptera</taxon>
        <taxon>Cimicomorpha</taxon>
        <taxon>Cimicidae</taxon>
        <taxon>Cimex</taxon>
    </lineage>
</organism>
<dbReference type="Proteomes" id="UP000494040">
    <property type="component" value="Unassembled WGS sequence"/>
</dbReference>
<accession>A0A8I6R644</accession>
<evidence type="ECO:0000256" key="1">
    <source>
        <dbReference type="SAM" id="SignalP"/>
    </source>
</evidence>
<keyword evidence="1" id="KW-0732">Signal</keyword>
<dbReference type="OrthoDB" id="8174264at2759"/>
<dbReference type="KEGG" id="clec:106661025"/>
<dbReference type="AlphaFoldDB" id="A0A8I6R644"/>
<name>A0A8I6R644_CIMLE</name>
<protein>
    <submittedName>
        <fullName evidence="2">Uncharacterized protein</fullName>
    </submittedName>
</protein>
<dbReference type="OMA" id="PRACILE"/>
<reference evidence="2" key="1">
    <citation type="submission" date="2022-01" db="UniProtKB">
        <authorList>
            <consortium name="EnsemblMetazoa"/>
        </authorList>
    </citation>
    <scope>IDENTIFICATION</scope>
</reference>
<proteinExistence type="predicted"/>
<keyword evidence="3" id="KW-1185">Reference proteome</keyword>
<sequence length="175" mass="19455">MRLAQLLMIAAIIAPAIAQDGGFELPVQLIGFPVIIIAVRMANFIKKLTYALNPRTYRSRSRRGAGSQLDPAEVEKRIVAEMGQGFCIFESVCTDYATRSPSSPQMDWEDVFRKFKTAPYGRGEYYLLSVFLGDIVGSPMLCRQLAKRGRSCNAQLYLPSSDYVHQDVPLSLPAS</sequence>
<evidence type="ECO:0000313" key="3">
    <source>
        <dbReference type="Proteomes" id="UP000494040"/>
    </source>
</evidence>